<accession>A0A1Y3V5F4</accession>
<dbReference type="EMBL" id="WCTJ01000001">
    <property type="protein sequence ID" value="KAB4259280.1"/>
    <property type="molecule type" value="Genomic_DNA"/>
</dbReference>
<proteinExistence type="predicted"/>
<sequence>MKKFIKYTGIAFLAASFLTACTGAFEDMNTDPKGVTDEELKQDGNYIGAHFVPMMKSVYYNTSGGNWEFQLTQNLHADMFSGYMSSINPFNGNVNNMTYSMNAGWNDYCWDYAYNTVMSECLKAQKKCAEDPDTYAHFNAISTIIRVLAMSRTADQYGCIIYSEYGKSATGGKYDAGDVVYKAFFKELKEAADVLRDALTKSVVGFGAFDLAYGGDLAKWAKLCNSLRLRLAMRVVKFDAVWAQTEAEAAMSDSNGLIETNDGNLKFSGKGYTNPLTTLVAWGDCSLNANMTSILGGMNDARLKLMANEIDGKVVGFRTGVDIPGGFKDVAFGKVSSPATKIDETIPLVTASETLLLEAEAALRGWNVNGKGTAKSLYERGVQTSFEQWGAVIGNYLEGETPATDHNDNLLPTASTKAVSKVTAKWNDALSNEEKFAKIATQRWIAIFPEGINGWADYRRTGYPKLFKNDVNYSQGEIDTDLGPRRLPFTLAEKTTNPDYADAVSKLGGPDNAGTRVFWDIDKPNF</sequence>
<dbReference type="Proteomes" id="UP000487989">
    <property type="component" value="Unassembled WGS sequence"/>
</dbReference>
<dbReference type="InterPro" id="IPR011990">
    <property type="entry name" value="TPR-like_helical_dom_sf"/>
</dbReference>
<dbReference type="RefSeq" id="WP_009037705.1">
    <property type="nucleotide sequence ID" value="NZ_CABKOQ010000014.1"/>
</dbReference>
<evidence type="ECO:0000313" key="3">
    <source>
        <dbReference type="EMBL" id="OUN56294.1"/>
    </source>
</evidence>
<name>A0A1Y3V5F4_BACUN</name>
<reference evidence="2 5" key="3">
    <citation type="journal article" date="2019" name="Nat. Med.">
        <title>A library of human gut bacterial isolates paired with longitudinal multiomics data enables mechanistic microbiome research.</title>
        <authorList>
            <person name="Poyet M."/>
            <person name="Groussin M."/>
            <person name="Gibbons S.M."/>
            <person name="Avila-Pacheco J."/>
            <person name="Jiang X."/>
            <person name="Kearney S.M."/>
            <person name="Perrotta A.R."/>
            <person name="Berdy B."/>
            <person name="Zhao S."/>
            <person name="Lieberman T.D."/>
            <person name="Swanson P.K."/>
            <person name="Smith M."/>
            <person name="Roesemann S."/>
            <person name="Alexander J.E."/>
            <person name="Rich S.A."/>
            <person name="Livny J."/>
            <person name="Vlamakis H."/>
            <person name="Clish C."/>
            <person name="Bullock K."/>
            <person name="Deik A."/>
            <person name="Scott J."/>
            <person name="Pierce K.A."/>
            <person name="Xavier R.J."/>
            <person name="Alm E.J."/>
        </authorList>
    </citation>
    <scope>NUCLEOTIDE SEQUENCE [LARGE SCALE GENOMIC DNA]</scope>
    <source>
        <strain evidence="2 5">BIOML-A3</strain>
    </source>
</reference>
<keyword evidence="1" id="KW-0732">Signal</keyword>
<reference evidence="3" key="2">
    <citation type="journal article" date="2018" name="BMC Genomics">
        <title>Whole genome sequencing and function prediction of 133 gut anaerobes isolated from chicken caecum in pure cultures.</title>
        <authorList>
            <person name="Medvecky M."/>
            <person name="Cejkova D."/>
            <person name="Polansky O."/>
            <person name="Karasova D."/>
            <person name="Kubasova T."/>
            <person name="Cizek A."/>
            <person name="Rychlik I."/>
        </authorList>
    </citation>
    <scope>NUCLEOTIDE SEQUENCE</scope>
    <source>
        <strain evidence="3">An67</strain>
    </source>
</reference>
<protein>
    <submittedName>
        <fullName evidence="3">SusD/RagB family nutrient-binding outer membrane lipoprotein</fullName>
    </submittedName>
</protein>
<evidence type="ECO:0000313" key="2">
    <source>
        <dbReference type="EMBL" id="KAB4259280.1"/>
    </source>
</evidence>
<organism evidence="3 4">
    <name type="scientific">Bacteroides uniformis</name>
    <dbReference type="NCBI Taxonomy" id="820"/>
    <lineage>
        <taxon>Bacteria</taxon>
        <taxon>Pseudomonadati</taxon>
        <taxon>Bacteroidota</taxon>
        <taxon>Bacteroidia</taxon>
        <taxon>Bacteroidales</taxon>
        <taxon>Bacteroidaceae</taxon>
        <taxon>Bacteroides</taxon>
    </lineage>
</organism>
<reference evidence="4" key="1">
    <citation type="submission" date="2017-04" db="EMBL/GenBank/DDBJ databases">
        <title>Function of individual gut microbiota members based on whole genome sequencing of pure cultures obtained from chicken caecum.</title>
        <authorList>
            <person name="Medvecky M."/>
            <person name="Cejkova D."/>
            <person name="Polansky O."/>
            <person name="Karasova D."/>
            <person name="Kubasova T."/>
            <person name="Cizek A."/>
            <person name="Rychlik I."/>
        </authorList>
    </citation>
    <scope>NUCLEOTIDE SEQUENCE [LARGE SCALE GENOMIC DNA]</scope>
    <source>
        <strain evidence="4">An67</strain>
    </source>
</reference>
<dbReference type="Pfam" id="PF12741">
    <property type="entry name" value="SusD-like"/>
    <property type="match status" value="1"/>
</dbReference>
<feature type="chain" id="PRO_5036312646" evidence="1">
    <location>
        <begin position="21"/>
        <end position="526"/>
    </location>
</feature>
<dbReference type="SUPFAM" id="SSF48452">
    <property type="entry name" value="TPR-like"/>
    <property type="match status" value="1"/>
</dbReference>
<keyword evidence="3" id="KW-0449">Lipoprotein</keyword>
<dbReference type="Gene3D" id="1.25.40.390">
    <property type="match status" value="1"/>
</dbReference>
<dbReference type="InterPro" id="IPR024302">
    <property type="entry name" value="SusD-like"/>
</dbReference>
<feature type="signal peptide" evidence="1">
    <location>
        <begin position="1"/>
        <end position="20"/>
    </location>
</feature>
<evidence type="ECO:0000313" key="4">
    <source>
        <dbReference type="Proteomes" id="UP000196329"/>
    </source>
</evidence>
<dbReference type="Proteomes" id="UP000196329">
    <property type="component" value="Unassembled WGS sequence"/>
</dbReference>
<dbReference type="EMBL" id="NFHS01000002">
    <property type="protein sequence ID" value="OUN56294.1"/>
    <property type="molecule type" value="Genomic_DNA"/>
</dbReference>
<dbReference type="AlphaFoldDB" id="A0A1Y3V5F4"/>
<gene>
    <name evidence="3" type="ORF">B5G17_05050</name>
    <name evidence="2" type="ORF">GAP48_01005</name>
</gene>
<dbReference type="PROSITE" id="PS51257">
    <property type="entry name" value="PROKAR_LIPOPROTEIN"/>
    <property type="match status" value="1"/>
</dbReference>
<evidence type="ECO:0000313" key="5">
    <source>
        <dbReference type="Proteomes" id="UP000487989"/>
    </source>
</evidence>
<evidence type="ECO:0000256" key="1">
    <source>
        <dbReference type="SAM" id="SignalP"/>
    </source>
</evidence>
<comment type="caution">
    <text evidence="3">The sequence shown here is derived from an EMBL/GenBank/DDBJ whole genome shotgun (WGS) entry which is preliminary data.</text>
</comment>